<evidence type="ECO:0000256" key="1">
    <source>
        <dbReference type="ARBA" id="ARBA00004651"/>
    </source>
</evidence>
<evidence type="ECO:0000313" key="7">
    <source>
        <dbReference type="EMBL" id="MCU7551134.1"/>
    </source>
</evidence>
<protein>
    <submittedName>
        <fullName evidence="7">YihY/virulence factor BrkB family protein</fullName>
    </submittedName>
</protein>
<dbReference type="RefSeq" id="WP_279298573.1">
    <property type="nucleotide sequence ID" value="NZ_JAOTIF010000018.1"/>
</dbReference>
<dbReference type="AlphaFoldDB" id="A0A9X2XX65"/>
<sequence>MQKPTLKGIWEVLKDSYKGFTDDKVPKLGGSLAYFTLFSLGPMLLVIIYLVGIFLGKQAVEGSLTSQIQEVVGEGAALQLQEIIKNISISKQGKVAAIIGIITLFIGATSVFAEIQDSINGIWHLKLKPNQGLMRTFLKRLVSFGVIASLGFLFLVSLVATALAEALGKTLKEMIPGAGVVIFYIISLALTLGMATLLFAIIFKILPDARLKWKDVWPGAIVTAILFMIGRFAISFYIGKSDIGSAYGAAGSLVVLLVWVYYSSLILYFGAEFSKAYAIRFGSGIRPRDYAFSDLQPNQQVKNFHNPNS</sequence>
<keyword evidence="4 6" id="KW-1133">Transmembrane helix</keyword>
<feature type="transmembrane region" description="Helical" evidence="6">
    <location>
        <begin position="215"/>
        <end position="238"/>
    </location>
</feature>
<organism evidence="7 8">
    <name type="scientific">Paraflavisolibacter caeni</name>
    <dbReference type="NCBI Taxonomy" id="2982496"/>
    <lineage>
        <taxon>Bacteria</taxon>
        <taxon>Pseudomonadati</taxon>
        <taxon>Bacteroidota</taxon>
        <taxon>Chitinophagia</taxon>
        <taxon>Chitinophagales</taxon>
        <taxon>Chitinophagaceae</taxon>
        <taxon>Paraflavisolibacter</taxon>
    </lineage>
</organism>
<keyword evidence="3 6" id="KW-0812">Transmembrane</keyword>
<dbReference type="Pfam" id="PF03631">
    <property type="entry name" value="Virul_fac_BrkB"/>
    <property type="match status" value="1"/>
</dbReference>
<evidence type="ECO:0000256" key="3">
    <source>
        <dbReference type="ARBA" id="ARBA00022692"/>
    </source>
</evidence>
<feature type="transmembrane region" description="Helical" evidence="6">
    <location>
        <begin position="32"/>
        <end position="55"/>
    </location>
</feature>
<feature type="transmembrane region" description="Helical" evidence="6">
    <location>
        <begin position="250"/>
        <end position="271"/>
    </location>
</feature>
<reference evidence="7" key="1">
    <citation type="submission" date="2022-09" db="EMBL/GenBank/DDBJ databases">
        <authorList>
            <person name="Yuan C."/>
            <person name="Ke Z."/>
        </authorList>
    </citation>
    <scope>NUCLEOTIDE SEQUENCE</scope>
    <source>
        <strain evidence="7">LB-8</strain>
    </source>
</reference>
<evidence type="ECO:0000256" key="5">
    <source>
        <dbReference type="ARBA" id="ARBA00023136"/>
    </source>
</evidence>
<dbReference type="PANTHER" id="PTHR30213">
    <property type="entry name" value="INNER MEMBRANE PROTEIN YHJD"/>
    <property type="match status" value="1"/>
</dbReference>
<evidence type="ECO:0000256" key="4">
    <source>
        <dbReference type="ARBA" id="ARBA00022989"/>
    </source>
</evidence>
<dbReference type="PIRSF" id="PIRSF035875">
    <property type="entry name" value="RNase_BN"/>
    <property type="match status" value="1"/>
</dbReference>
<keyword evidence="5 6" id="KW-0472">Membrane</keyword>
<feature type="transmembrane region" description="Helical" evidence="6">
    <location>
        <begin position="137"/>
        <end position="161"/>
    </location>
</feature>
<proteinExistence type="predicted"/>
<dbReference type="NCBIfam" id="TIGR00765">
    <property type="entry name" value="yihY_not_rbn"/>
    <property type="match status" value="1"/>
</dbReference>
<name>A0A9X2XX65_9BACT</name>
<gene>
    <name evidence="7" type="ORF">OCK74_18585</name>
</gene>
<feature type="transmembrane region" description="Helical" evidence="6">
    <location>
        <begin position="181"/>
        <end position="203"/>
    </location>
</feature>
<evidence type="ECO:0000256" key="2">
    <source>
        <dbReference type="ARBA" id="ARBA00022475"/>
    </source>
</evidence>
<reference evidence="7" key="2">
    <citation type="submission" date="2023-04" db="EMBL/GenBank/DDBJ databases">
        <title>Paracnuella aquatica gen. nov., sp. nov., a member of the family Chitinophagaceae isolated from a hot spring.</title>
        <authorList>
            <person name="Wang C."/>
        </authorList>
    </citation>
    <scope>NUCLEOTIDE SEQUENCE</scope>
    <source>
        <strain evidence="7">LB-8</strain>
    </source>
</reference>
<accession>A0A9X2XX65</accession>
<evidence type="ECO:0000256" key="6">
    <source>
        <dbReference type="SAM" id="Phobius"/>
    </source>
</evidence>
<dbReference type="Proteomes" id="UP001155483">
    <property type="component" value="Unassembled WGS sequence"/>
</dbReference>
<dbReference type="EMBL" id="JAOTIF010000018">
    <property type="protein sequence ID" value="MCU7551134.1"/>
    <property type="molecule type" value="Genomic_DNA"/>
</dbReference>
<dbReference type="InterPro" id="IPR017039">
    <property type="entry name" value="Virul_fac_BrkB"/>
</dbReference>
<dbReference type="GO" id="GO:0005886">
    <property type="term" value="C:plasma membrane"/>
    <property type="evidence" value="ECO:0007669"/>
    <property type="project" value="UniProtKB-SubCell"/>
</dbReference>
<keyword evidence="8" id="KW-1185">Reference proteome</keyword>
<feature type="transmembrane region" description="Helical" evidence="6">
    <location>
        <begin position="95"/>
        <end position="116"/>
    </location>
</feature>
<comment type="subcellular location">
    <subcellularLocation>
        <location evidence="1">Cell membrane</location>
        <topology evidence="1">Multi-pass membrane protein</topology>
    </subcellularLocation>
</comment>
<dbReference type="PANTHER" id="PTHR30213:SF1">
    <property type="entry name" value="INNER MEMBRANE PROTEIN YHJD"/>
    <property type="match status" value="1"/>
</dbReference>
<keyword evidence="2" id="KW-1003">Cell membrane</keyword>
<comment type="caution">
    <text evidence="7">The sequence shown here is derived from an EMBL/GenBank/DDBJ whole genome shotgun (WGS) entry which is preliminary data.</text>
</comment>
<evidence type="ECO:0000313" key="8">
    <source>
        <dbReference type="Proteomes" id="UP001155483"/>
    </source>
</evidence>